<sequence>MLGVPGCLRGQWVARPLRPGKPAPAHSRGGCIQVAGAPFLENGGRLAGDTQGNGSTLTGLLHCPWLLPCRSLCVPQEGPVCRVQRDQGMSPQGTDGPGGCFAASQWALPQGGWSARCQVLRDGGSKPKPLPGLSGQPPRLLQHNLSGSLQ</sequence>
<proteinExistence type="evidence at transcript level"/>
<evidence type="ECO:0000313" key="2">
    <source>
        <dbReference type="EMBL" id="BAC85456.1"/>
    </source>
</evidence>
<protein>
    <submittedName>
        <fullName evidence="2">cDNA FLJ27403 fis, clone WMC03327</fullName>
    </submittedName>
</protein>
<reference evidence="2" key="1">
    <citation type="submission" date="2003-07" db="EMBL/GenBank/DDBJ databases">
        <title>NEDO human cDNA sequencing project.</title>
        <authorList>
            <person name="Kawakami B."/>
            <person name="Sugiyama A."/>
            <person name="Takemoto M."/>
            <person name="Suzuki Y."/>
            <person name="Hata H."/>
            <person name="Nakagawa K."/>
            <person name="Mizuno S."/>
            <person name="Morinaga M."/>
            <person name="Kawamura M."/>
            <person name="Sugiyama T."/>
            <person name="Irie R."/>
            <person name="Otsuki T."/>
            <person name="Sato H."/>
            <person name="Nishikawa T."/>
            <person name="Nagai K."/>
            <person name="Isogai T."/>
            <person name="Sugano S."/>
        </authorList>
    </citation>
    <scope>NUCLEOTIDE SEQUENCE</scope>
    <source>
        <tissue evidence="2">Uterus</tissue>
    </source>
</reference>
<organism evidence="2">
    <name type="scientific">Homo sapiens</name>
    <name type="common">Human</name>
    <dbReference type="NCBI Taxonomy" id="9606"/>
    <lineage>
        <taxon>Eukaryota</taxon>
        <taxon>Metazoa</taxon>
        <taxon>Chordata</taxon>
        <taxon>Craniata</taxon>
        <taxon>Vertebrata</taxon>
        <taxon>Euteleostomi</taxon>
        <taxon>Mammalia</taxon>
        <taxon>Eutheria</taxon>
        <taxon>Euarchontoglires</taxon>
        <taxon>Primates</taxon>
        <taxon>Haplorrhini</taxon>
        <taxon>Catarrhini</taxon>
        <taxon>Hominidae</taxon>
        <taxon>Homo</taxon>
    </lineage>
</organism>
<feature type="region of interest" description="Disordered" evidence="1">
    <location>
        <begin position="119"/>
        <end position="150"/>
    </location>
</feature>
<dbReference type="EMBL" id="AK130913">
    <property type="protein sequence ID" value="BAC85456.1"/>
    <property type="molecule type" value="mRNA"/>
</dbReference>
<evidence type="ECO:0000256" key="1">
    <source>
        <dbReference type="SAM" id="MobiDB-lite"/>
    </source>
</evidence>
<name>Q6ZNP5_HUMAN</name>
<dbReference type="AlphaFoldDB" id="Q6ZNP5"/>
<accession>Q6ZNP5</accession>